<evidence type="ECO:0000313" key="3">
    <source>
        <dbReference type="EMBL" id="AZG34012.1"/>
    </source>
</evidence>
<keyword evidence="1" id="KW-0732">Signal</keyword>
<dbReference type="RefSeq" id="WP_124012698.1">
    <property type="nucleotide sequence ID" value="NZ_CP034073.1"/>
</dbReference>
<reference evidence="6" key="2">
    <citation type="submission" date="2018-11" db="EMBL/GenBank/DDBJ databases">
        <title>Shewanella sp. R106.</title>
        <authorList>
            <person name="Hwang Y.J."/>
            <person name="Hwang C.Y."/>
        </authorList>
    </citation>
    <scope>NUCLEOTIDE SEQUENCE [LARGE SCALE GENOMIC DNA]</scope>
    <source>
        <strain evidence="6">R106</strain>
    </source>
</reference>
<dbReference type="Proteomes" id="UP000278855">
    <property type="component" value="Unassembled WGS sequence"/>
</dbReference>
<name>A0A3N4E1T2_9GAMM</name>
<feature type="signal peptide" evidence="1">
    <location>
        <begin position="1"/>
        <end position="20"/>
    </location>
</feature>
<reference evidence="4" key="3">
    <citation type="submission" date="2018-11" db="EMBL/GenBank/DDBJ databases">
        <authorList>
            <person name="Hwang Y.J."/>
            <person name="Hwang C.Y."/>
        </authorList>
    </citation>
    <scope>NUCLEOTIDE SEQUENCE</scope>
    <source>
        <strain evidence="4">R106</strain>
    </source>
</reference>
<evidence type="ECO:0000313" key="6">
    <source>
        <dbReference type="Proteomes" id="UP000278855"/>
    </source>
</evidence>
<dbReference type="EMBL" id="CP034073">
    <property type="protein sequence ID" value="AZG34012.1"/>
    <property type="molecule type" value="Genomic_DNA"/>
</dbReference>
<evidence type="ECO:0000313" key="5">
    <source>
        <dbReference type="Proteomes" id="UP000273778"/>
    </source>
</evidence>
<dbReference type="Pfam" id="PF14321">
    <property type="entry name" value="DUF4382"/>
    <property type="match status" value="1"/>
</dbReference>
<feature type="chain" id="PRO_5018239490" evidence="1">
    <location>
        <begin position="21"/>
        <end position="336"/>
    </location>
</feature>
<dbReference type="Proteomes" id="UP000273778">
    <property type="component" value="Chromosome"/>
</dbReference>
<dbReference type="PROSITE" id="PS51257">
    <property type="entry name" value="PROKAR_LIPOPROTEIN"/>
    <property type="match status" value="1"/>
</dbReference>
<sequence>MTICKTMLVLSSIFWLGACGSDSDSTVTAPEQVLPQGQFSLAISDSPMAGVTHVGMVMGELVMTDAAGDIHRHDLQDMAFNLLDFQGMDSHLMVDSIDLPPGQYHDAYVTTQQGDGNDGCYVEDGQGRHGLHITNGQLPVSDFEVVADQHLAITMEIDLYRGLSNEQGQYLLNHEAMWSVDNSHMGHLLGEVDPQWIADCETTHSDLASAGGQFSHMAYLYPEEVTDINQMADMGTNPPAGFIPPTAVSPMMQDTDGNWHFAMGYLPAGNYRVGYSCLGHVDDPITDEITSGPFVMFKDSGSITIEAGTQGGQQTVHECGNGNGGHHGGMGMGLGG</sequence>
<accession>A0A3N4E1T2</accession>
<dbReference type="AlphaFoldDB" id="A0A3N4E1T2"/>
<gene>
    <name evidence="4" type="ORF">EGC77_09670</name>
    <name evidence="3" type="ORF">EGC80_03075</name>
</gene>
<dbReference type="KEGG" id="spsr:EGC80_03075"/>
<dbReference type="EMBL" id="RKKB01000003">
    <property type="protein sequence ID" value="RPA32105.1"/>
    <property type="molecule type" value="Genomic_DNA"/>
</dbReference>
<protein>
    <submittedName>
        <fullName evidence="4">DUF4382 domain-containing protein</fullName>
    </submittedName>
</protein>
<feature type="domain" description="DUF4382" evidence="2">
    <location>
        <begin position="36"/>
        <end position="172"/>
    </location>
</feature>
<organism evidence="4 6">
    <name type="scientific">Shewanella psychromarinicola</name>
    <dbReference type="NCBI Taxonomy" id="2487742"/>
    <lineage>
        <taxon>Bacteria</taxon>
        <taxon>Pseudomonadati</taxon>
        <taxon>Pseudomonadota</taxon>
        <taxon>Gammaproteobacteria</taxon>
        <taxon>Alteromonadales</taxon>
        <taxon>Shewanellaceae</taxon>
        <taxon>Shewanella</taxon>
    </lineage>
</organism>
<evidence type="ECO:0000256" key="1">
    <source>
        <dbReference type="SAM" id="SignalP"/>
    </source>
</evidence>
<evidence type="ECO:0000313" key="4">
    <source>
        <dbReference type="EMBL" id="RPA32105.1"/>
    </source>
</evidence>
<proteinExistence type="predicted"/>
<dbReference type="InterPro" id="IPR025491">
    <property type="entry name" value="DUF4382"/>
</dbReference>
<keyword evidence="5" id="KW-1185">Reference proteome</keyword>
<evidence type="ECO:0000259" key="2">
    <source>
        <dbReference type="Pfam" id="PF14321"/>
    </source>
</evidence>
<reference evidence="3 5" key="1">
    <citation type="submission" date="2018-11" db="EMBL/GenBank/DDBJ databases">
        <title>Shewanella sp. M2.</title>
        <authorList>
            <person name="Hwang Y.J."/>
            <person name="Hwang C.Y."/>
        </authorList>
    </citation>
    <scope>NUCLEOTIDE SEQUENCE [LARGE SCALE GENOMIC DNA]</scope>
    <source>
        <strain evidence="3 5">M2</strain>
    </source>
</reference>
<dbReference type="OrthoDB" id="7062064at2"/>